<dbReference type="EMBL" id="JAANBB010000458">
    <property type="protein sequence ID" value="KAF7542317.1"/>
    <property type="molecule type" value="Genomic_DNA"/>
</dbReference>
<dbReference type="AlphaFoldDB" id="A0A9P5H2D4"/>
<evidence type="ECO:0000313" key="3">
    <source>
        <dbReference type="Proteomes" id="UP000722485"/>
    </source>
</evidence>
<comment type="caution">
    <text evidence="2">The sequence shown here is derived from an EMBL/GenBank/DDBJ whole genome shotgun (WGS) entry which is preliminary data.</text>
</comment>
<feature type="domain" description="F-box" evidence="1">
    <location>
        <begin position="124"/>
        <end position="173"/>
    </location>
</feature>
<dbReference type="Gene3D" id="1.20.1280.50">
    <property type="match status" value="1"/>
</dbReference>
<dbReference type="SUPFAM" id="SSF52047">
    <property type="entry name" value="RNI-like"/>
    <property type="match status" value="1"/>
</dbReference>
<dbReference type="InterPro" id="IPR001810">
    <property type="entry name" value="F-box_dom"/>
</dbReference>
<dbReference type="InterPro" id="IPR011990">
    <property type="entry name" value="TPR-like_helical_dom_sf"/>
</dbReference>
<keyword evidence="3" id="KW-1185">Reference proteome</keyword>
<protein>
    <recommendedName>
        <fullName evidence="1">F-box domain-containing protein</fullName>
    </recommendedName>
</protein>
<dbReference type="InterPro" id="IPR036047">
    <property type="entry name" value="F-box-like_dom_sf"/>
</dbReference>
<dbReference type="Gene3D" id="3.80.10.10">
    <property type="entry name" value="Ribonuclease Inhibitor"/>
    <property type="match status" value="1"/>
</dbReference>
<sequence length="608" mass="69733">MSSQSPKSAESAIEEARRHYAEKRFKPALEQFTRALDYRAATFEALQELGRAQRDAEWILELAPRLLEGYLRLGKIARLQKKYEFAWNVYNAGIEVGKTHGLATNPKMQTLYTLRQPLHRRFSRRDPLKNPQEIVQRIFHFIDFSSLVRCLHVSKGWKQYLSGRGNERLWRSLEFKKQFPHRFAPSTASLKKLVSYSGKDVRELVIGSVTRFRLNQPKFLTILQGSWNLERLTLCGFTDEEIEIPQRPGVLSKLTHVYLEEFAFSKPNILGPLMRNSSDSLQSLHIAGLPQFGSRTDLGFPDMSQLKYLRLEEHSRPYPLRLEIFIIAAKTPRLEQLWISDVQLGSGGLQDEQTVQTDAIWKDLKTVIISGTTDSDPETAENIQRLTSIRRGANLQYIDLDFRWKYDELGPLALRILTNGLNQQPTSVSTDEFDQNNHYDDLRSLRLTRALITPDKLQQVLQGAILAGKLHTLDLVFPLEPMGGAEGVMSARHLREHDWLRGAASIRCLGVFEFRFRSHPRDDDELSLPAFLASFPNLETLEINSDHYEAPEFYTVIRAILKVTKLRTIYQTIVQGVVLDKLRALTAKAGVELVSGQRQRAWPMPIED</sequence>
<dbReference type="InterPro" id="IPR032675">
    <property type="entry name" value="LRR_dom_sf"/>
</dbReference>
<dbReference type="SUPFAM" id="SSF81383">
    <property type="entry name" value="F-box domain"/>
    <property type="match status" value="1"/>
</dbReference>
<dbReference type="Pfam" id="PF12937">
    <property type="entry name" value="F-box-like"/>
    <property type="match status" value="1"/>
</dbReference>
<dbReference type="OrthoDB" id="629492at2759"/>
<proteinExistence type="predicted"/>
<dbReference type="Gene3D" id="1.25.40.10">
    <property type="entry name" value="Tetratricopeptide repeat domain"/>
    <property type="match status" value="1"/>
</dbReference>
<reference evidence="2" key="1">
    <citation type="submission" date="2020-03" db="EMBL/GenBank/DDBJ databases">
        <title>Draft Genome Sequence of Cylindrodendrum hubeiense.</title>
        <authorList>
            <person name="Buettner E."/>
            <person name="Kellner H."/>
        </authorList>
    </citation>
    <scope>NUCLEOTIDE SEQUENCE</scope>
    <source>
        <strain evidence="2">IHI 201604</strain>
    </source>
</reference>
<name>A0A9P5H2D4_9HYPO</name>
<dbReference type="PROSITE" id="PS50181">
    <property type="entry name" value="FBOX"/>
    <property type="match status" value="1"/>
</dbReference>
<evidence type="ECO:0000313" key="2">
    <source>
        <dbReference type="EMBL" id="KAF7542317.1"/>
    </source>
</evidence>
<gene>
    <name evidence="2" type="ORF">G7Z17_g11681</name>
</gene>
<dbReference type="SUPFAM" id="SSF48452">
    <property type="entry name" value="TPR-like"/>
    <property type="match status" value="1"/>
</dbReference>
<accession>A0A9P5H2D4</accession>
<evidence type="ECO:0000259" key="1">
    <source>
        <dbReference type="PROSITE" id="PS50181"/>
    </source>
</evidence>
<dbReference type="Proteomes" id="UP000722485">
    <property type="component" value="Unassembled WGS sequence"/>
</dbReference>
<organism evidence="2 3">
    <name type="scientific">Cylindrodendrum hubeiense</name>
    <dbReference type="NCBI Taxonomy" id="595255"/>
    <lineage>
        <taxon>Eukaryota</taxon>
        <taxon>Fungi</taxon>
        <taxon>Dikarya</taxon>
        <taxon>Ascomycota</taxon>
        <taxon>Pezizomycotina</taxon>
        <taxon>Sordariomycetes</taxon>
        <taxon>Hypocreomycetidae</taxon>
        <taxon>Hypocreales</taxon>
        <taxon>Nectriaceae</taxon>
        <taxon>Cylindrodendrum</taxon>
    </lineage>
</organism>